<name>I0ZAL1_COCSC</name>
<dbReference type="Pfam" id="PF00106">
    <property type="entry name" value="adh_short"/>
    <property type="match status" value="1"/>
</dbReference>
<dbReference type="AlphaFoldDB" id="I0ZAL1"/>
<dbReference type="PRINTS" id="PR00080">
    <property type="entry name" value="SDRFAMILY"/>
</dbReference>
<dbReference type="EMBL" id="AGSI01000001">
    <property type="protein sequence ID" value="EIE27680.1"/>
    <property type="molecule type" value="Genomic_DNA"/>
</dbReference>
<dbReference type="InterPro" id="IPR052625">
    <property type="entry name" value="Chl_b_Red"/>
</dbReference>
<dbReference type="GO" id="GO:0034256">
    <property type="term" value="F:chlorophyll(ide) b reductase activity"/>
    <property type="evidence" value="ECO:0007669"/>
    <property type="project" value="TreeGrafter"/>
</dbReference>
<dbReference type="GeneID" id="17045695"/>
<sequence>PAAMGAVLGSLYAALNRFGMKRFWRTPHAPLNVVVTGGTRGIGKAIAREFLRSGDRVMVSSRSVQAVRRAMSELREEVTPVGTDIWIGGIDCDVSSPASVQRLVDGAASQMGSIDVWINNAGYSGTFQSFIEARPEQIQEVVQTNLLGCLLCTRAAMRLMAAQPRGGHIFNMDGAGADGLPTPQYAAYGATKAGIAHLKGSLGAEAAREGAPVGVHCLSPGMVLTNLLLEGASDINKQIFNILCEQPETVAAFLVPRARTVAARGEAGRYIRFLTLPRALLRFITAPLRTNRFFNADGEPVYAREQERILGQRAKRTERLAAAAARRSRSLALAYSASLATAYALIAAD</sequence>
<evidence type="ECO:0000256" key="1">
    <source>
        <dbReference type="RuleBase" id="RU000363"/>
    </source>
</evidence>
<accession>I0ZAL1</accession>
<dbReference type="CDD" id="cd05233">
    <property type="entry name" value="SDR_c"/>
    <property type="match status" value="1"/>
</dbReference>
<dbReference type="PROSITE" id="PS00061">
    <property type="entry name" value="ADH_SHORT"/>
    <property type="match status" value="1"/>
</dbReference>
<dbReference type="RefSeq" id="XP_005652224.1">
    <property type="nucleotide sequence ID" value="XM_005652167.1"/>
</dbReference>
<proteinExistence type="inferred from homology"/>
<feature type="non-terminal residue" evidence="2">
    <location>
        <position position="349"/>
    </location>
</feature>
<dbReference type="PANTHER" id="PTHR24314">
    <property type="entry name" value="NON-SPECIFIC LIPID TRANSFER PROTEIN-RELATED"/>
    <property type="match status" value="1"/>
</dbReference>
<feature type="non-terminal residue" evidence="2">
    <location>
        <position position="1"/>
    </location>
</feature>
<dbReference type="PRINTS" id="PR00081">
    <property type="entry name" value="GDHRDH"/>
</dbReference>
<dbReference type="InterPro" id="IPR002347">
    <property type="entry name" value="SDR_fam"/>
</dbReference>
<evidence type="ECO:0000313" key="3">
    <source>
        <dbReference type="Proteomes" id="UP000007264"/>
    </source>
</evidence>
<dbReference type="InterPro" id="IPR020904">
    <property type="entry name" value="Sc_DH/Rdtase_CS"/>
</dbReference>
<dbReference type="eggNOG" id="KOG0725">
    <property type="taxonomic scope" value="Eukaryota"/>
</dbReference>
<keyword evidence="3" id="KW-1185">Reference proteome</keyword>
<comment type="similarity">
    <text evidence="1">Belongs to the short-chain dehydrogenases/reductases (SDR) family.</text>
</comment>
<dbReference type="KEGG" id="csl:COCSUDRAFT_3542"/>
<dbReference type="OrthoDB" id="3592703at2759"/>
<dbReference type="GO" id="GO:0015996">
    <property type="term" value="P:chlorophyll catabolic process"/>
    <property type="evidence" value="ECO:0007669"/>
    <property type="project" value="TreeGrafter"/>
</dbReference>
<reference evidence="2 3" key="1">
    <citation type="journal article" date="2012" name="Genome Biol.">
        <title>The genome of the polar eukaryotic microalga coccomyxa subellipsoidea reveals traits of cold adaptation.</title>
        <authorList>
            <person name="Blanc G."/>
            <person name="Agarkova I."/>
            <person name="Grimwood J."/>
            <person name="Kuo A."/>
            <person name="Brueggeman A."/>
            <person name="Dunigan D."/>
            <person name="Gurnon J."/>
            <person name="Ladunga I."/>
            <person name="Lindquist E."/>
            <person name="Lucas S."/>
            <person name="Pangilinan J."/>
            <person name="Proschold T."/>
            <person name="Salamov A."/>
            <person name="Schmutz J."/>
            <person name="Weeks D."/>
            <person name="Yamada T."/>
            <person name="Claverie J.M."/>
            <person name="Grigoriev I."/>
            <person name="Van Etten J."/>
            <person name="Lomsadze A."/>
            <person name="Borodovsky M."/>
        </authorList>
    </citation>
    <scope>NUCLEOTIDE SEQUENCE [LARGE SCALE GENOMIC DNA]</scope>
    <source>
        <strain evidence="2 3">C-169</strain>
    </source>
</reference>
<dbReference type="STRING" id="574566.I0ZAL1"/>
<gene>
    <name evidence="2" type="ORF">COCSUDRAFT_3542</name>
</gene>
<dbReference type="PANTHER" id="PTHR24314:SF21">
    <property type="entry name" value="CHLOROPHYLL(IDE) B REDUCTASE NYC1, CHLOROPLASTIC-RELATED"/>
    <property type="match status" value="1"/>
</dbReference>
<evidence type="ECO:0000313" key="2">
    <source>
        <dbReference type="EMBL" id="EIE27680.1"/>
    </source>
</evidence>
<dbReference type="InterPro" id="IPR036291">
    <property type="entry name" value="NAD(P)-bd_dom_sf"/>
</dbReference>
<dbReference type="SUPFAM" id="SSF51735">
    <property type="entry name" value="NAD(P)-binding Rossmann-fold domains"/>
    <property type="match status" value="1"/>
</dbReference>
<protein>
    <submittedName>
        <fullName evidence="2">NAD(P)-binding protein</fullName>
    </submittedName>
</protein>
<dbReference type="GO" id="GO:0010304">
    <property type="term" value="P:PSII associated light-harvesting complex II catabolic process"/>
    <property type="evidence" value="ECO:0007669"/>
    <property type="project" value="TreeGrafter"/>
</dbReference>
<comment type="caution">
    <text evidence="2">The sequence shown here is derived from an EMBL/GenBank/DDBJ whole genome shotgun (WGS) entry which is preliminary data.</text>
</comment>
<organism evidence="2 3">
    <name type="scientific">Coccomyxa subellipsoidea (strain C-169)</name>
    <name type="common">Green microalga</name>
    <dbReference type="NCBI Taxonomy" id="574566"/>
    <lineage>
        <taxon>Eukaryota</taxon>
        <taxon>Viridiplantae</taxon>
        <taxon>Chlorophyta</taxon>
        <taxon>core chlorophytes</taxon>
        <taxon>Trebouxiophyceae</taxon>
        <taxon>Trebouxiophyceae incertae sedis</taxon>
        <taxon>Coccomyxaceae</taxon>
        <taxon>Coccomyxa</taxon>
        <taxon>Coccomyxa subellipsoidea</taxon>
    </lineage>
</organism>
<dbReference type="Proteomes" id="UP000007264">
    <property type="component" value="Unassembled WGS sequence"/>
</dbReference>
<dbReference type="Gene3D" id="3.40.50.720">
    <property type="entry name" value="NAD(P)-binding Rossmann-like Domain"/>
    <property type="match status" value="1"/>
</dbReference>